<reference evidence="2" key="1">
    <citation type="submission" date="2020-01" db="EMBL/GenBank/DDBJ databases">
        <authorList>
            <person name="Rat A."/>
        </authorList>
    </citation>
    <scope>NUCLEOTIDE SEQUENCE</scope>
    <source>
        <strain evidence="2">LMG 28251</strain>
    </source>
</reference>
<dbReference type="Pfam" id="PF07362">
    <property type="entry name" value="CcdA"/>
    <property type="match status" value="1"/>
</dbReference>
<evidence type="ECO:0000313" key="2">
    <source>
        <dbReference type="EMBL" id="MBR0656501.1"/>
    </source>
</evidence>
<gene>
    <name evidence="2" type="ORF">GXW79_15580</name>
</gene>
<dbReference type="EMBL" id="JAAEDH010000019">
    <property type="protein sequence ID" value="MBR0656501.1"/>
    <property type="molecule type" value="Genomic_DNA"/>
</dbReference>
<comment type="caution">
    <text evidence="2">The sequence shown here is derived from an EMBL/GenBank/DDBJ whole genome shotgun (WGS) entry which is preliminary data.</text>
</comment>
<accession>A0AAF1KMJ0</accession>
<name>A0AAF1KMJ0_9PROT</name>
<keyword evidence="1" id="KW-1277">Toxin-antitoxin system</keyword>
<protein>
    <submittedName>
        <fullName evidence="2">Uncharacterized protein</fullName>
    </submittedName>
</protein>
<dbReference type="GO" id="GO:0003677">
    <property type="term" value="F:DNA binding"/>
    <property type="evidence" value="ECO:0007669"/>
    <property type="project" value="InterPro"/>
</dbReference>
<keyword evidence="3" id="KW-1185">Reference proteome</keyword>
<reference evidence="2" key="2">
    <citation type="journal article" date="2021" name="Syst. Appl. Microbiol.">
        <title>Roseomonas hellenica sp. nov., isolated from roots of wild-growing Alkanna tinctoria.</title>
        <authorList>
            <person name="Rat A."/>
            <person name="Naranjo H.D."/>
            <person name="Lebbe L."/>
            <person name="Cnockaert M."/>
            <person name="Krigas N."/>
            <person name="Grigoriadou K."/>
            <person name="Maloupa E."/>
            <person name="Willems A."/>
        </authorList>
    </citation>
    <scope>NUCLEOTIDE SEQUENCE</scope>
    <source>
        <strain evidence="2">LMG 28251</strain>
    </source>
</reference>
<dbReference type="Pfam" id="PF15943">
    <property type="entry name" value="YdaS_toxin"/>
    <property type="match status" value="1"/>
</dbReference>
<evidence type="ECO:0000256" key="1">
    <source>
        <dbReference type="ARBA" id="ARBA00022649"/>
    </source>
</evidence>
<dbReference type="InterPro" id="IPR009956">
    <property type="entry name" value="Post-segregation_anti-tox_CcdA"/>
</dbReference>
<dbReference type="RefSeq" id="WP_211875369.1">
    <property type="nucleotide sequence ID" value="NZ_JAAEDH010000019.1"/>
</dbReference>
<dbReference type="InterPro" id="IPR010982">
    <property type="entry name" value="Lambda_DNA-bd_dom_sf"/>
</dbReference>
<organism evidence="2 3">
    <name type="scientific">Plastoroseomonas arctica</name>
    <dbReference type="NCBI Taxonomy" id="1509237"/>
    <lineage>
        <taxon>Bacteria</taxon>
        <taxon>Pseudomonadati</taxon>
        <taxon>Pseudomonadota</taxon>
        <taxon>Alphaproteobacteria</taxon>
        <taxon>Acetobacterales</taxon>
        <taxon>Acetobacteraceae</taxon>
        <taxon>Plastoroseomonas</taxon>
    </lineage>
</organism>
<dbReference type="Gene3D" id="1.10.260.40">
    <property type="entry name" value="lambda repressor-like DNA-binding domains"/>
    <property type="match status" value="1"/>
</dbReference>
<evidence type="ECO:0000313" key="3">
    <source>
        <dbReference type="Proteomes" id="UP001196068"/>
    </source>
</evidence>
<dbReference type="Proteomes" id="UP001196068">
    <property type="component" value="Unassembled WGS sequence"/>
</dbReference>
<proteinExistence type="predicted"/>
<dbReference type="AlphaFoldDB" id="A0AAF1KMJ0"/>
<sequence>MAQDQTSGIDEAIRAAGGVEGLGDALGCAHSSVVRWRQRGRVPADRVVAIESATGVPRDRLRPDLYAQPARPGMAEAQAPFVAEARSLGLDPERIAEAALRTAVSDEKARRWAEENREAIAAHNAWVEEHGVILAKYRMF</sequence>
<dbReference type="SUPFAM" id="SSF47413">
    <property type="entry name" value="lambda repressor-like DNA-binding domains"/>
    <property type="match status" value="1"/>
</dbReference>
<dbReference type="InterPro" id="IPR031856">
    <property type="entry name" value="YdaS_toxin-like"/>
</dbReference>